<protein>
    <submittedName>
        <fullName evidence="1">DUF192 domain-containing protein</fullName>
    </submittedName>
</protein>
<evidence type="ECO:0000313" key="1">
    <source>
        <dbReference type="EMBL" id="TYR31105.1"/>
    </source>
</evidence>
<reference evidence="1 2" key="2">
    <citation type="submission" date="2019-09" db="EMBL/GenBank/DDBJ databases">
        <title>Mesorhizobium sp. MaA-C15 isolated from Microcystis aeruginosa.</title>
        <authorList>
            <person name="Jeong S.E."/>
            <person name="Jin H.M."/>
            <person name="Jeon C.O."/>
        </authorList>
    </citation>
    <scope>NUCLEOTIDE SEQUENCE [LARGE SCALE GENOMIC DNA]</scope>
    <source>
        <strain evidence="1 2">MaA-C15</strain>
    </source>
</reference>
<dbReference type="PANTHER" id="PTHR37953:SF1">
    <property type="entry name" value="UPF0127 PROTEIN MJ1496"/>
    <property type="match status" value="1"/>
</dbReference>
<dbReference type="InterPro" id="IPR038695">
    <property type="entry name" value="Saro_0823-like_sf"/>
</dbReference>
<comment type="caution">
    <text evidence="1">The sequence shown here is derived from an EMBL/GenBank/DDBJ whole genome shotgun (WGS) entry which is preliminary data.</text>
</comment>
<dbReference type="Gene3D" id="2.60.120.1140">
    <property type="entry name" value="Protein of unknown function DUF192"/>
    <property type="match status" value="1"/>
</dbReference>
<keyword evidence="2" id="KW-1185">Reference proteome</keyword>
<evidence type="ECO:0000313" key="2">
    <source>
        <dbReference type="Proteomes" id="UP000323258"/>
    </source>
</evidence>
<dbReference type="OrthoDB" id="9808290at2"/>
<reference evidence="1 2" key="1">
    <citation type="submission" date="2019-08" db="EMBL/GenBank/DDBJ databases">
        <authorList>
            <person name="Seo Y.L."/>
        </authorList>
    </citation>
    <scope>NUCLEOTIDE SEQUENCE [LARGE SCALE GENOMIC DNA]</scope>
    <source>
        <strain evidence="1 2">MaA-C15</strain>
    </source>
</reference>
<dbReference type="RefSeq" id="WP_148915906.1">
    <property type="nucleotide sequence ID" value="NZ_VSZS01000065.1"/>
</dbReference>
<dbReference type="AlphaFoldDB" id="A0A5D4GUZ6"/>
<organism evidence="1 2">
    <name type="scientific">Neoaquamicrobium microcysteis</name>
    <dbReference type="NCBI Taxonomy" id="2682781"/>
    <lineage>
        <taxon>Bacteria</taxon>
        <taxon>Pseudomonadati</taxon>
        <taxon>Pseudomonadota</taxon>
        <taxon>Alphaproteobacteria</taxon>
        <taxon>Hyphomicrobiales</taxon>
        <taxon>Phyllobacteriaceae</taxon>
        <taxon>Neoaquamicrobium</taxon>
    </lineage>
</organism>
<dbReference type="InterPro" id="IPR003795">
    <property type="entry name" value="DUF192"/>
</dbReference>
<sequence length="168" mass="18224">MLRHLRTILIAFTLIFAGFVQPSLGDVPVAEGQPMLLPTDRAPLVVETAGGSVQFSIEVADTDMKRSAGLMFRTAMADDHGMLFVFDQTRRLSFWMKNTPMPLDLIFVGEDGRVVATLPGEPFSTASIGPEEPARFVLELKAGTAQKSGIADGDRIRHPLIDRVAGAD</sequence>
<gene>
    <name evidence="1" type="ORF">FY036_16900</name>
</gene>
<dbReference type="EMBL" id="VSZS01000065">
    <property type="protein sequence ID" value="TYR31105.1"/>
    <property type="molecule type" value="Genomic_DNA"/>
</dbReference>
<name>A0A5D4GUZ6_9HYPH</name>
<dbReference type="Pfam" id="PF02643">
    <property type="entry name" value="DUF192"/>
    <property type="match status" value="1"/>
</dbReference>
<dbReference type="PANTHER" id="PTHR37953">
    <property type="entry name" value="UPF0127 PROTEIN MJ1496"/>
    <property type="match status" value="1"/>
</dbReference>
<dbReference type="Proteomes" id="UP000323258">
    <property type="component" value="Unassembled WGS sequence"/>
</dbReference>
<accession>A0A5D4GUZ6</accession>
<proteinExistence type="predicted"/>